<evidence type="ECO:0000313" key="3">
    <source>
        <dbReference type="WBParaSite" id="Hba_09917"/>
    </source>
</evidence>
<keyword evidence="1" id="KW-0732">Signal</keyword>
<dbReference type="AlphaFoldDB" id="A0A1I7WXI8"/>
<accession>A0A1I7WXI8</accession>
<reference evidence="3" key="1">
    <citation type="submission" date="2016-11" db="UniProtKB">
        <authorList>
            <consortium name="WormBaseParasite"/>
        </authorList>
    </citation>
    <scope>IDENTIFICATION</scope>
</reference>
<evidence type="ECO:0000313" key="2">
    <source>
        <dbReference type="Proteomes" id="UP000095283"/>
    </source>
</evidence>
<sequence length="46" mass="5537">MHIFIWLTTLLTLVISQPLFGLEKQILYGFQDPDEIQWLPEFQILF</sequence>
<evidence type="ECO:0000256" key="1">
    <source>
        <dbReference type="SAM" id="SignalP"/>
    </source>
</evidence>
<organism evidence="2 3">
    <name type="scientific">Heterorhabditis bacteriophora</name>
    <name type="common">Entomopathogenic nematode worm</name>
    <dbReference type="NCBI Taxonomy" id="37862"/>
    <lineage>
        <taxon>Eukaryota</taxon>
        <taxon>Metazoa</taxon>
        <taxon>Ecdysozoa</taxon>
        <taxon>Nematoda</taxon>
        <taxon>Chromadorea</taxon>
        <taxon>Rhabditida</taxon>
        <taxon>Rhabditina</taxon>
        <taxon>Rhabditomorpha</taxon>
        <taxon>Strongyloidea</taxon>
        <taxon>Heterorhabditidae</taxon>
        <taxon>Heterorhabditis</taxon>
    </lineage>
</organism>
<protein>
    <submittedName>
        <fullName evidence="3">Uncharacterized protein</fullName>
    </submittedName>
</protein>
<dbReference type="WBParaSite" id="Hba_09917">
    <property type="protein sequence ID" value="Hba_09917"/>
    <property type="gene ID" value="Hba_09917"/>
</dbReference>
<feature type="chain" id="PRO_5009310927" evidence="1">
    <location>
        <begin position="17"/>
        <end position="46"/>
    </location>
</feature>
<keyword evidence="2" id="KW-1185">Reference proteome</keyword>
<proteinExistence type="predicted"/>
<dbReference type="Proteomes" id="UP000095283">
    <property type="component" value="Unplaced"/>
</dbReference>
<feature type="signal peptide" evidence="1">
    <location>
        <begin position="1"/>
        <end position="16"/>
    </location>
</feature>
<name>A0A1I7WXI8_HETBA</name>